<keyword evidence="1" id="KW-1133">Transmembrane helix</keyword>
<sequence>MVPSPANSVSCDIHFCCWFGDIWCLLFVLQIIKNRATVPCPIGSLNISSGIVHGCVSPAYLLSMLFSTILAFMKEMAGMYFTSPLFFYSVSWVIINFFKTSLDALL</sequence>
<dbReference type="EMBL" id="KZ679015">
    <property type="protein sequence ID" value="PSS12400.1"/>
    <property type="molecule type" value="Genomic_DNA"/>
</dbReference>
<dbReference type="AlphaFoldDB" id="A0A2T3AUP7"/>
<name>A0A2T3AUP7_AMORE</name>
<dbReference type="InParanoid" id="A0A2T3AUP7"/>
<accession>A0A2T3AUP7</accession>
<protein>
    <submittedName>
        <fullName evidence="2">Uncharacterized protein</fullName>
    </submittedName>
</protein>
<feature type="transmembrane region" description="Helical" evidence="1">
    <location>
        <begin position="12"/>
        <end position="29"/>
    </location>
</feature>
<reference evidence="2 3" key="1">
    <citation type="journal article" date="2018" name="New Phytol.">
        <title>Comparative genomics and transcriptomics depict ericoid mycorrhizal fungi as versatile saprotrophs and plant mutualists.</title>
        <authorList>
            <person name="Martino E."/>
            <person name="Morin E."/>
            <person name="Grelet G.A."/>
            <person name="Kuo A."/>
            <person name="Kohler A."/>
            <person name="Daghino S."/>
            <person name="Barry K.W."/>
            <person name="Cichocki N."/>
            <person name="Clum A."/>
            <person name="Dockter R.B."/>
            <person name="Hainaut M."/>
            <person name="Kuo R.C."/>
            <person name="LaButti K."/>
            <person name="Lindahl B.D."/>
            <person name="Lindquist E.A."/>
            <person name="Lipzen A."/>
            <person name="Khouja H.R."/>
            <person name="Magnuson J."/>
            <person name="Murat C."/>
            <person name="Ohm R.A."/>
            <person name="Singer S.W."/>
            <person name="Spatafora J.W."/>
            <person name="Wang M."/>
            <person name="Veneault-Fourrey C."/>
            <person name="Henrissat B."/>
            <person name="Grigoriev I.V."/>
            <person name="Martin F.M."/>
            <person name="Perotto S."/>
        </authorList>
    </citation>
    <scope>NUCLEOTIDE SEQUENCE [LARGE SCALE GENOMIC DNA]</scope>
    <source>
        <strain evidence="2 3">ATCC 22711</strain>
    </source>
</reference>
<evidence type="ECO:0000313" key="3">
    <source>
        <dbReference type="Proteomes" id="UP000241818"/>
    </source>
</evidence>
<proteinExistence type="predicted"/>
<feature type="transmembrane region" description="Helical" evidence="1">
    <location>
        <begin position="79"/>
        <end position="98"/>
    </location>
</feature>
<dbReference type="GeneID" id="36571670"/>
<evidence type="ECO:0000313" key="2">
    <source>
        <dbReference type="EMBL" id="PSS12400.1"/>
    </source>
</evidence>
<keyword evidence="3" id="KW-1185">Reference proteome</keyword>
<keyword evidence="1" id="KW-0812">Transmembrane</keyword>
<dbReference type="Proteomes" id="UP000241818">
    <property type="component" value="Unassembled WGS sequence"/>
</dbReference>
<organism evidence="2 3">
    <name type="scientific">Amorphotheca resinae ATCC 22711</name>
    <dbReference type="NCBI Taxonomy" id="857342"/>
    <lineage>
        <taxon>Eukaryota</taxon>
        <taxon>Fungi</taxon>
        <taxon>Dikarya</taxon>
        <taxon>Ascomycota</taxon>
        <taxon>Pezizomycotina</taxon>
        <taxon>Leotiomycetes</taxon>
        <taxon>Helotiales</taxon>
        <taxon>Amorphothecaceae</taxon>
        <taxon>Amorphotheca</taxon>
    </lineage>
</organism>
<feature type="transmembrane region" description="Helical" evidence="1">
    <location>
        <begin position="50"/>
        <end position="73"/>
    </location>
</feature>
<keyword evidence="1" id="KW-0472">Membrane</keyword>
<dbReference type="RefSeq" id="XP_024718398.1">
    <property type="nucleotide sequence ID" value="XM_024863589.1"/>
</dbReference>
<gene>
    <name evidence="2" type="ORF">M430DRAFT_170407</name>
</gene>
<evidence type="ECO:0000256" key="1">
    <source>
        <dbReference type="SAM" id="Phobius"/>
    </source>
</evidence>